<dbReference type="SUPFAM" id="SSF48557">
    <property type="entry name" value="L-aspartase-like"/>
    <property type="match status" value="1"/>
</dbReference>
<keyword evidence="1 4" id="KW-0456">Lyase</keyword>
<proteinExistence type="predicted"/>
<dbReference type="Pfam" id="PF00206">
    <property type="entry name" value="Lyase_1"/>
    <property type="match status" value="1"/>
</dbReference>
<dbReference type="Gene3D" id="1.10.40.30">
    <property type="entry name" value="Fumarase/aspartase (C-terminal domain)"/>
    <property type="match status" value="1"/>
</dbReference>
<sequence length="470" mass="49105">MKRKARAARTRLERDTMGELAVPADALYGAQTARALENFPISGLRPHPAFVDATVRVKLAAARVNGRLRLLPARKAKAIAAAAEEVLAGRWRDQFVVDVYQAGAGTSHHMNVNEVLANRACELLGGRRGDAKLVHPNDDVNLGQSTNDVVPTAMRLAALELAPPVVEALQGLADTFQQKAEDWDGIVKSGRTHLNDATPIRLGQEVSGWAAALRAAAARLLNALPEAGALGIGGTAVGTGLNADPRYPALMVEELSKLTGAPLVLAPNPFYAMQSLAPFVAISGALRGSAVELLRLGGDVRLLGSGPNTGLGELRLPPVQPGSSIMPGKVNPSMAEMLAMVSYQVIGLDAAVAAAASGGQLELNVMMPLVAFDLCHALGITAAAVRAFDERCAQGLEADEARCRHYAERTVSLATALAPRIGYAAAAEIVKASVRTGRSIVDLAEEGSGLGAAEARRILDPAKLTRPGRA</sequence>
<keyword evidence="5" id="KW-1185">Reference proteome</keyword>
<dbReference type="AlphaFoldDB" id="A0A7I9VN79"/>
<dbReference type="InterPro" id="IPR018951">
    <property type="entry name" value="Fumarase_C_C"/>
</dbReference>
<gene>
    <name evidence="4" type="primary">aspA</name>
    <name evidence="4" type="ORF">AMYX_26040</name>
</gene>
<dbReference type="RefSeq" id="WP_235969618.1">
    <property type="nucleotide sequence ID" value="NZ_BJTG01000006.1"/>
</dbReference>
<dbReference type="Gene3D" id="1.20.200.10">
    <property type="entry name" value="Fumarase/aspartase (Central domain)"/>
    <property type="match status" value="1"/>
</dbReference>
<dbReference type="GO" id="GO:0005829">
    <property type="term" value="C:cytosol"/>
    <property type="evidence" value="ECO:0007669"/>
    <property type="project" value="TreeGrafter"/>
</dbReference>
<feature type="domain" description="Fumarase C C-terminal" evidence="3">
    <location>
        <begin position="413"/>
        <end position="466"/>
    </location>
</feature>
<dbReference type="InterPro" id="IPR000362">
    <property type="entry name" value="Fumarate_lyase_fam"/>
</dbReference>
<dbReference type="InterPro" id="IPR008948">
    <property type="entry name" value="L-Aspartase-like"/>
</dbReference>
<evidence type="ECO:0000259" key="2">
    <source>
        <dbReference type="Pfam" id="PF00206"/>
    </source>
</evidence>
<dbReference type="InterPro" id="IPR051546">
    <property type="entry name" value="Aspartate_Ammonia-Lyase"/>
</dbReference>
<dbReference type="PROSITE" id="PS00163">
    <property type="entry name" value="FUMARATE_LYASES"/>
    <property type="match status" value="1"/>
</dbReference>
<evidence type="ECO:0000256" key="1">
    <source>
        <dbReference type="ARBA" id="ARBA00023239"/>
    </source>
</evidence>
<dbReference type="InterPro" id="IPR024083">
    <property type="entry name" value="Fumarase/histidase_N"/>
</dbReference>
<dbReference type="InterPro" id="IPR022761">
    <property type="entry name" value="Fumarate_lyase_N"/>
</dbReference>
<feature type="domain" description="Fumarate lyase N-terminal" evidence="2">
    <location>
        <begin position="18"/>
        <end position="347"/>
    </location>
</feature>
<accession>A0A7I9VN79</accession>
<dbReference type="PANTHER" id="PTHR42696:SF2">
    <property type="entry name" value="ASPARTATE AMMONIA-LYASE"/>
    <property type="match status" value="1"/>
</dbReference>
<reference evidence="5" key="1">
    <citation type="journal article" date="2020" name="Appl. Environ. Microbiol.">
        <title>Diazotrophic Anaeromyxobacter Isolates from Soils.</title>
        <authorList>
            <person name="Masuda Y."/>
            <person name="Yamanaka H."/>
            <person name="Xu Z.X."/>
            <person name="Shiratori Y."/>
            <person name="Aono T."/>
            <person name="Amachi S."/>
            <person name="Senoo K."/>
            <person name="Itoh H."/>
        </authorList>
    </citation>
    <scope>NUCLEOTIDE SEQUENCE [LARGE SCALE GENOMIC DNA]</scope>
    <source>
        <strain evidence="5">R267</strain>
    </source>
</reference>
<dbReference type="InterPro" id="IPR020557">
    <property type="entry name" value="Fumarate_lyase_CS"/>
</dbReference>
<dbReference type="PRINTS" id="PR00149">
    <property type="entry name" value="FUMRATELYASE"/>
</dbReference>
<evidence type="ECO:0000259" key="3">
    <source>
        <dbReference type="Pfam" id="PF10415"/>
    </source>
</evidence>
<dbReference type="GO" id="GO:0006531">
    <property type="term" value="P:aspartate metabolic process"/>
    <property type="evidence" value="ECO:0007669"/>
    <property type="project" value="TreeGrafter"/>
</dbReference>
<dbReference type="Pfam" id="PF10415">
    <property type="entry name" value="FumaraseC_C"/>
    <property type="match status" value="1"/>
</dbReference>
<protein>
    <submittedName>
        <fullName evidence="4">Aspartate ammonia-lyase</fullName>
    </submittedName>
</protein>
<comment type="caution">
    <text evidence="4">The sequence shown here is derived from an EMBL/GenBank/DDBJ whole genome shotgun (WGS) entry which is preliminary data.</text>
</comment>
<organism evidence="4 5">
    <name type="scientific">Anaeromyxobacter diazotrophicus</name>
    <dbReference type="NCBI Taxonomy" id="2590199"/>
    <lineage>
        <taxon>Bacteria</taxon>
        <taxon>Pseudomonadati</taxon>
        <taxon>Myxococcota</taxon>
        <taxon>Myxococcia</taxon>
        <taxon>Myxococcales</taxon>
        <taxon>Cystobacterineae</taxon>
        <taxon>Anaeromyxobacteraceae</taxon>
        <taxon>Anaeromyxobacter</taxon>
    </lineage>
</organism>
<dbReference type="NCBIfam" id="NF008909">
    <property type="entry name" value="PRK12273.1"/>
    <property type="match status" value="1"/>
</dbReference>
<dbReference type="FunFam" id="1.20.200.10:FF:000001">
    <property type="entry name" value="Fumarate hydratase, mitochondrial"/>
    <property type="match status" value="1"/>
</dbReference>
<dbReference type="PANTHER" id="PTHR42696">
    <property type="entry name" value="ASPARTATE AMMONIA-LYASE"/>
    <property type="match status" value="1"/>
</dbReference>
<dbReference type="Gene3D" id="1.10.275.10">
    <property type="entry name" value="Fumarase/aspartase (N-terminal domain)"/>
    <property type="match status" value="1"/>
</dbReference>
<dbReference type="PRINTS" id="PR00145">
    <property type="entry name" value="ARGSUCLYASE"/>
</dbReference>
<dbReference type="EMBL" id="BJTG01000006">
    <property type="protein sequence ID" value="GEJ57863.1"/>
    <property type="molecule type" value="Genomic_DNA"/>
</dbReference>
<evidence type="ECO:0000313" key="5">
    <source>
        <dbReference type="Proteomes" id="UP000503640"/>
    </source>
</evidence>
<dbReference type="GO" id="GO:0006099">
    <property type="term" value="P:tricarboxylic acid cycle"/>
    <property type="evidence" value="ECO:0007669"/>
    <property type="project" value="InterPro"/>
</dbReference>
<dbReference type="GO" id="GO:0008797">
    <property type="term" value="F:aspartate ammonia-lyase activity"/>
    <property type="evidence" value="ECO:0007669"/>
    <property type="project" value="TreeGrafter"/>
</dbReference>
<evidence type="ECO:0000313" key="4">
    <source>
        <dbReference type="EMBL" id="GEJ57863.1"/>
    </source>
</evidence>
<dbReference type="Proteomes" id="UP000503640">
    <property type="component" value="Unassembled WGS sequence"/>
</dbReference>
<name>A0A7I9VN79_9BACT</name>
<dbReference type="FunFam" id="1.10.275.10:FF:000001">
    <property type="entry name" value="Fumarate hydratase, mitochondrial"/>
    <property type="match status" value="1"/>
</dbReference>